<evidence type="ECO:0000313" key="3">
    <source>
        <dbReference type="EMBL" id="TPX08755.1"/>
    </source>
</evidence>
<dbReference type="OrthoDB" id="21589at2759"/>
<feature type="compositionally biased region" description="Low complexity" evidence="1">
    <location>
        <begin position="144"/>
        <end position="161"/>
    </location>
</feature>
<feature type="compositionally biased region" description="Polar residues" evidence="1">
    <location>
        <begin position="279"/>
        <end position="297"/>
    </location>
</feature>
<evidence type="ECO:0000256" key="2">
    <source>
        <dbReference type="SAM" id="Phobius"/>
    </source>
</evidence>
<dbReference type="AlphaFoldDB" id="A0A507AGB9"/>
<accession>A0A507AGB9</accession>
<feature type="compositionally biased region" description="Low complexity" evidence="1">
    <location>
        <begin position="793"/>
        <end position="813"/>
    </location>
</feature>
<keyword evidence="2" id="KW-0472">Membrane</keyword>
<feature type="compositionally biased region" description="Low complexity" evidence="1">
    <location>
        <begin position="758"/>
        <end position="772"/>
    </location>
</feature>
<feature type="region of interest" description="Disordered" evidence="1">
    <location>
        <begin position="735"/>
        <end position="827"/>
    </location>
</feature>
<protein>
    <recommendedName>
        <fullName evidence="5">Ubiquitin-like domain-containing protein</fullName>
    </recommendedName>
</protein>
<feature type="region of interest" description="Disordered" evidence="1">
    <location>
        <begin position="273"/>
        <end position="298"/>
    </location>
</feature>
<feature type="transmembrane region" description="Helical" evidence="2">
    <location>
        <begin position="570"/>
        <end position="591"/>
    </location>
</feature>
<feature type="region of interest" description="Disordered" evidence="1">
    <location>
        <begin position="642"/>
        <end position="693"/>
    </location>
</feature>
<feature type="compositionally biased region" description="Polar residues" evidence="1">
    <location>
        <begin position="184"/>
        <end position="203"/>
    </location>
</feature>
<feature type="region of interest" description="Disordered" evidence="1">
    <location>
        <begin position="184"/>
        <end position="214"/>
    </location>
</feature>
<gene>
    <name evidence="3" type="ORF">E0L32_009817</name>
</gene>
<keyword evidence="2" id="KW-0812">Transmembrane</keyword>
<feature type="compositionally biased region" description="Gly residues" evidence="1">
    <location>
        <begin position="661"/>
        <end position="676"/>
    </location>
</feature>
<proteinExistence type="predicted"/>
<dbReference type="InParanoid" id="A0A507AGB9"/>
<dbReference type="Proteomes" id="UP000319257">
    <property type="component" value="Unassembled WGS sequence"/>
</dbReference>
<dbReference type="Gene3D" id="3.10.20.90">
    <property type="entry name" value="Phosphatidylinositol 3-kinase Catalytic Subunit, Chain A, domain 1"/>
    <property type="match status" value="1"/>
</dbReference>
<name>A0A507AGB9_9PEZI</name>
<evidence type="ECO:0000256" key="1">
    <source>
        <dbReference type="SAM" id="MobiDB-lite"/>
    </source>
</evidence>
<comment type="caution">
    <text evidence="3">The sequence shown here is derived from an EMBL/GenBank/DDBJ whole genome shotgun (WGS) entry which is preliminary data.</text>
</comment>
<sequence length="827" mass="87301">MAEPTVPSPAQAGDEQPLAVDLRIVSPSQGVPNPLVIADLPAATTVGGLKDRLRSSLVGGGNHQDVQLRLIHRGRVLDHDQASLERIFGAASVRTTSPIATRSWEELLTSFLFQIRESKAQTLHLVLRDTSSQPSSHPAPPAPQASTATPSPGPANNAQQQPHPPHAHPAHAHVHIHGLPGAQNMNARFTLGGQTPPATQQSPFAVPQQPGQAHPNLPPAFLAQQQQILAQQQHMMQNAMGWMNQLHRQPNLGPLLNQHQRERAAMGFNGIHDPARNAQAGQADNTGRNSPAGQPSHHTVVREGVLPNGSWRITVDGSVIGPQGPLMNTQANQARQSPGPGLGQQPQHAHVHNTTQPPRGPLSVGDVQNILRGADANQAAQIMTNAMHRSASGASLSGMANGPMPFGVTVPAGLRPGHHYGIRSRTATPDLLVTPTQAMSSALSRAQATSGRPEVYILSSPSGPRALLINNNAEAFYTPAVRAAPAPAVHVQVHPATSPLMAVHAPQPPQRAGTPHPANDIVEQWRQNAEQQHAAQQLAQAQAQEGQQQQQAAMPPLGPPLQVNNPGAGAIAAMWPHIWLLIRMAVVIWCFTSPHWSWTRWSLVIGLATIVFIFNTGLLDNFAPQALGPFRRHLEGLLPMVDNHGRPRNPQDPNAPLAPGQAGGGVGAAAGAGAGDGAARADRQPDPREAAERMVARHRVDNANWLMNQVRRAERAGLLFLASIAPGVAERHIANLEAQEREERERREAEERRRAEEAAAAAAAAATAAAGENAGGEGQDQGQEKSAEAVSQSAENGERAGAGASGEAGAVSGQQPSAPREGALVDV</sequence>
<feature type="region of interest" description="Disordered" evidence="1">
    <location>
        <begin position="540"/>
        <end position="561"/>
    </location>
</feature>
<keyword evidence="2" id="KW-1133">Transmembrane helix</keyword>
<feature type="compositionally biased region" description="Basic and acidic residues" evidence="1">
    <location>
        <begin position="735"/>
        <end position="757"/>
    </location>
</feature>
<dbReference type="GeneID" id="41977264"/>
<feature type="compositionally biased region" description="Low complexity" evidence="1">
    <location>
        <begin position="540"/>
        <end position="553"/>
    </location>
</feature>
<keyword evidence="4" id="KW-1185">Reference proteome</keyword>
<reference evidence="3 4" key="1">
    <citation type="submission" date="2019-06" db="EMBL/GenBank/DDBJ databases">
        <title>Draft genome sequence of the filamentous fungus Phialemoniopsis curvata isolated from diesel fuel.</title>
        <authorList>
            <person name="Varaljay V.A."/>
            <person name="Lyon W.J."/>
            <person name="Crouch A.L."/>
            <person name="Drake C.E."/>
            <person name="Hollomon J.M."/>
            <person name="Nadeau L.J."/>
            <person name="Nunn H.S."/>
            <person name="Stevenson B.S."/>
            <person name="Bojanowski C.L."/>
            <person name="Crookes-Goodson W.J."/>
        </authorList>
    </citation>
    <scope>NUCLEOTIDE SEQUENCE [LARGE SCALE GENOMIC DNA]</scope>
    <source>
        <strain evidence="3 4">D216</strain>
    </source>
</reference>
<feature type="region of interest" description="Disordered" evidence="1">
    <location>
        <begin position="128"/>
        <end position="172"/>
    </location>
</feature>
<feature type="compositionally biased region" description="Basic and acidic residues" evidence="1">
    <location>
        <begin position="679"/>
        <end position="693"/>
    </location>
</feature>
<dbReference type="STRING" id="1093900.A0A507AGB9"/>
<feature type="region of interest" description="Disordered" evidence="1">
    <location>
        <begin position="316"/>
        <end position="363"/>
    </location>
</feature>
<evidence type="ECO:0008006" key="5">
    <source>
        <dbReference type="Google" id="ProtNLM"/>
    </source>
</evidence>
<feature type="compositionally biased region" description="Polar residues" evidence="1">
    <location>
        <begin position="326"/>
        <end position="336"/>
    </location>
</feature>
<organism evidence="3 4">
    <name type="scientific">Thyridium curvatum</name>
    <dbReference type="NCBI Taxonomy" id="1093900"/>
    <lineage>
        <taxon>Eukaryota</taxon>
        <taxon>Fungi</taxon>
        <taxon>Dikarya</taxon>
        <taxon>Ascomycota</taxon>
        <taxon>Pezizomycotina</taxon>
        <taxon>Sordariomycetes</taxon>
        <taxon>Sordariomycetidae</taxon>
        <taxon>Thyridiales</taxon>
        <taxon>Thyridiaceae</taxon>
        <taxon>Thyridium</taxon>
    </lineage>
</organism>
<evidence type="ECO:0000313" key="4">
    <source>
        <dbReference type="Proteomes" id="UP000319257"/>
    </source>
</evidence>
<feature type="transmembrane region" description="Helical" evidence="2">
    <location>
        <begin position="603"/>
        <end position="623"/>
    </location>
</feature>
<dbReference type="RefSeq" id="XP_030990466.1">
    <property type="nucleotide sequence ID" value="XM_031144822.1"/>
</dbReference>
<dbReference type="EMBL" id="SKBQ01000074">
    <property type="protein sequence ID" value="TPX08755.1"/>
    <property type="molecule type" value="Genomic_DNA"/>
</dbReference>